<accession>A0ABR2J313</accession>
<name>A0ABR2J313_9PEZI</name>
<dbReference type="EMBL" id="JAPCWZ010000003">
    <property type="protein sequence ID" value="KAK8872270.1"/>
    <property type="molecule type" value="Genomic_DNA"/>
</dbReference>
<gene>
    <name evidence="1" type="ORF">PGQ11_002784</name>
</gene>
<comment type="caution">
    <text evidence="1">The sequence shown here is derived from an EMBL/GenBank/DDBJ whole genome shotgun (WGS) entry which is preliminary data.</text>
</comment>
<keyword evidence="2" id="KW-1185">Reference proteome</keyword>
<reference evidence="1 2" key="1">
    <citation type="journal article" date="2024" name="IMA Fungus">
        <title>Apiospora arundinis, a panoply of carbohydrate-active enzymes and secondary metabolites.</title>
        <authorList>
            <person name="Sorensen T."/>
            <person name="Petersen C."/>
            <person name="Muurmann A.T."/>
            <person name="Christiansen J.V."/>
            <person name="Brundto M.L."/>
            <person name="Overgaard C.K."/>
            <person name="Boysen A.T."/>
            <person name="Wollenberg R.D."/>
            <person name="Larsen T.O."/>
            <person name="Sorensen J.L."/>
            <person name="Nielsen K.L."/>
            <person name="Sondergaard T.E."/>
        </authorList>
    </citation>
    <scope>NUCLEOTIDE SEQUENCE [LARGE SCALE GENOMIC DNA]</scope>
    <source>
        <strain evidence="1 2">AAU 773</strain>
    </source>
</reference>
<evidence type="ECO:0000313" key="1">
    <source>
        <dbReference type="EMBL" id="KAK8872270.1"/>
    </source>
</evidence>
<proteinExistence type="predicted"/>
<organism evidence="1 2">
    <name type="scientific">Apiospora arundinis</name>
    <dbReference type="NCBI Taxonomy" id="335852"/>
    <lineage>
        <taxon>Eukaryota</taxon>
        <taxon>Fungi</taxon>
        <taxon>Dikarya</taxon>
        <taxon>Ascomycota</taxon>
        <taxon>Pezizomycotina</taxon>
        <taxon>Sordariomycetes</taxon>
        <taxon>Xylariomycetidae</taxon>
        <taxon>Amphisphaeriales</taxon>
        <taxon>Apiosporaceae</taxon>
        <taxon>Apiospora</taxon>
    </lineage>
</organism>
<protein>
    <submittedName>
        <fullName evidence="1">Uncharacterized protein</fullName>
    </submittedName>
</protein>
<sequence>MAWFEVLTGSEELRSLIERTARDDLAEQNFEPADIGETIKCDVLKIEATKVFEPVVEKIADELKTRMFSLSPIQFKWRVCRLHEGTLTGNSKRSCIVPLPLGTGKVQAVCYKDETESYNFEWEPDSKCCMYKLDEDTYFAAESLVCFILLVFS</sequence>
<evidence type="ECO:0000313" key="2">
    <source>
        <dbReference type="Proteomes" id="UP001390339"/>
    </source>
</evidence>
<dbReference type="Proteomes" id="UP001390339">
    <property type="component" value="Unassembled WGS sequence"/>
</dbReference>